<feature type="transmembrane region" description="Helical" evidence="2">
    <location>
        <begin position="1216"/>
        <end position="1236"/>
    </location>
</feature>
<feature type="compositionally biased region" description="Basic residues" evidence="1">
    <location>
        <begin position="863"/>
        <end position="872"/>
    </location>
</feature>
<sequence length="1443" mass="155863">MRSRVCKARRPTAYLIDRGRRGEFYADYGHLSLHYEEQHFVCSHDSCRRGSYRLVAFGNADDLWLHEHTEHVSTPDGGGGKLSQKDKKKGTRLNVQFGGSYREEQEQRARNGGSAPSQRAPALSPAARPSAAAQDAWTGAVRFMRTRGRPAPPPKAGSEDWALHVQGLGRRASVGAQEVEERYPARPVVKGKAQRAALTPADVPATFTPSTSSSSAKVASAALAPEALEPEVEEKRSLARLLATALQRIDQTGIDVIAALDQDEYRERNRRFKRDLQAELGAEQLTSFKECSAQFRRSLAEESEQAAGPKAKKGVPAVETYAQRVLEVFRATCERAGEAVAAELLSDLVLLLPDAAPRSLLRRELLQLLDSLEAAVASASMRHLKAQSRTAVIAPAAASCGRRSTAGSEAPPPPMICQLEELPLSRAFRVGSGSEGQPSFLLALDAVLEAFAASKGDKAKPGLREQGLKQQMKQLDTNQAESLQQMQRHLIAAGAGVLDGPEVRLRLRRSRARLIRAPAAAQSALLEKDFDGTEEMLPAAAQSALSERDFSYSKAGKETTKREVSLTPAKGSAQLPVPELPEGVSDQVRRWEKRIGLGKDRIVDNADRVPVTPPDSDGEVYPVKRPLDAEGRPWVTTQIAFPVSPAAGAASSSSGGGAAIQANQAKGAMGGVWGSGIAAANATEVKRDARGGKQGGGAALATEAEAETRVPKKKLTPDEQALEFQQELEFHDDFDQKAAKSKASDAALAKTAAETKRAHAEKVAKHLSDAARAKNYCHQHNIEFDRDALPSFFAYQDELRVREDEGKIRETNAERRLEGLEDMDHTEEMSMMSMSSIGAAYDGAGSSRTHVRGSTDHTGMMVRHQRGPKKKKTGSEAGSVTQKVIQEDVATYERQDLGASASSKSGFSRITENRPAPPWKSDISRSEPDPDPVEVVSDSAPLEDWSNSSWQRVSVKGLLPDSAEGPKDPKDLGKAKAKAKEGECLSMLLPVRLQEEFRTEALCVGRSRARLAPGPVVSDQFQRTPVEGVSFANLDISSLEIQSSSVHSQLPVAPAHSQLQKLALQPAAGARHRRLLQALLRRPKKAARGLTLLRLCPPLRPRGPWGCHLALFRPLAPVAGANRSLSTLRLVWAQRGAFLIVAFVAVAGRVAYIVLCASLVPEQDGASRWLPELVLCVLPLLWCVWASRRPATSSAGVPSRAAYCGPCQRFPRFTSYACFTMALELYSTGAAAWAVAMAPCDASPWTSVLLYGVGVLVAVVRAYSAVLALRVQDQLAKACRKVMPVFSDAEGHDPSQAVAAGDIECSLDFDEDGKFESVFLEDGGMKGRFAAECSPAAPATHSWSAEAPSRFSLRQLFRLSDGVTEQQVQDFNEEDAEPMACASCLPKDRYCPKLRQWLAARTLLVRGAIALVAISAVGSALLVRTLVKEEPQPEKLASSCVVA</sequence>
<dbReference type="Proteomes" id="UP000654075">
    <property type="component" value="Unassembled WGS sequence"/>
</dbReference>
<feature type="compositionally biased region" description="Basic and acidic residues" evidence="1">
    <location>
        <begin position="551"/>
        <end position="564"/>
    </location>
</feature>
<keyword evidence="4" id="KW-1185">Reference proteome</keyword>
<gene>
    <name evidence="3" type="ORF">PGLA1383_LOCUS45045</name>
</gene>
<feature type="region of interest" description="Disordered" evidence="1">
    <location>
        <begin position="895"/>
        <end position="942"/>
    </location>
</feature>
<feature type="transmembrane region" description="Helical" evidence="2">
    <location>
        <begin position="1403"/>
        <end position="1423"/>
    </location>
</feature>
<organism evidence="3 4">
    <name type="scientific">Polarella glacialis</name>
    <name type="common">Dinoflagellate</name>
    <dbReference type="NCBI Taxonomy" id="89957"/>
    <lineage>
        <taxon>Eukaryota</taxon>
        <taxon>Sar</taxon>
        <taxon>Alveolata</taxon>
        <taxon>Dinophyceae</taxon>
        <taxon>Suessiales</taxon>
        <taxon>Suessiaceae</taxon>
        <taxon>Polarella</taxon>
    </lineage>
</organism>
<keyword evidence="2" id="KW-1133">Transmembrane helix</keyword>
<protein>
    <submittedName>
        <fullName evidence="3">Uncharacterized protein</fullName>
    </submittedName>
</protein>
<proteinExistence type="predicted"/>
<evidence type="ECO:0000313" key="4">
    <source>
        <dbReference type="Proteomes" id="UP000654075"/>
    </source>
</evidence>
<feature type="transmembrane region" description="Helical" evidence="2">
    <location>
        <begin position="1137"/>
        <end position="1160"/>
    </location>
</feature>
<comment type="caution">
    <text evidence="3">The sequence shown here is derived from an EMBL/GenBank/DDBJ whole genome shotgun (WGS) entry which is preliminary data.</text>
</comment>
<name>A0A813GT50_POLGL</name>
<feature type="region of interest" description="Disordered" evidence="1">
    <location>
        <begin position="70"/>
        <end position="136"/>
    </location>
</feature>
<dbReference type="OrthoDB" id="436487at2759"/>
<reference evidence="3" key="1">
    <citation type="submission" date="2021-02" db="EMBL/GenBank/DDBJ databases">
        <authorList>
            <person name="Dougan E. K."/>
            <person name="Rhodes N."/>
            <person name="Thang M."/>
            <person name="Chan C."/>
        </authorList>
    </citation>
    <scope>NUCLEOTIDE SEQUENCE</scope>
</reference>
<feature type="compositionally biased region" description="Polar residues" evidence="1">
    <location>
        <begin position="900"/>
        <end position="910"/>
    </location>
</feature>
<dbReference type="EMBL" id="CAJNNV010029384">
    <property type="protein sequence ID" value="CAE8628387.1"/>
    <property type="molecule type" value="Genomic_DNA"/>
</dbReference>
<feature type="transmembrane region" description="Helical" evidence="2">
    <location>
        <begin position="1248"/>
        <end position="1271"/>
    </location>
</feature>
<feature type="compositionally biased region" description="Low complexity" evidence="1">
    <location>
        <begin position="114"/>
        <end position="136"/>
    </location>
</feature>
<feature type="region of interest" description="Disordered" evidence="1">
    <location>
        <begin position="551"/>
        <end position="580"/>
    </location>
</feature>
<feature type="region of interest" description="Disordered" evidence="1">
    <location>
        <begin position="688"/>
        <end position="714"/>
    </location>
</feature>
<accession>A0A813GT50</accession>
<evidence type="ECO:0000256" key="1">
    <source>
        <dbReference type="SAM" id="MobiDB-lite"/>
    </source>
</evidence>
<keyword evidence="2" id="KW-0812">Transmembrane</keyword>
<keyword evidence="2" id="KW-0472">Membrane</keyword>
<feature type="region of interest" description="Disordered" evidence="1">
    <location>
        <begin position="842"/>
        <end position="882"/>
    </location>
</feature>
<evidence type="ECO:0000256" key="2">
    <source>
        <dbReference type="SAM" id="Phobius"/>
    </source>
</evidence>
<evidence type="ECO:0000313" key="3">
    <source>
        <dbReference type="EMBL" id="CAE8628387.1"/>
    </source>
</evidence>